<sequence length="390" mass="45240">MHEGRYVFTQLMQHLPMHTFRRLVAKFDGNRYVKRFTCLDQFLCMAFAQLTGRESLRDIEICLRAHQAKLYHLGIRGRVARSTLADANEQRDWRIYAEFAQSLITTARGLYANDPLDIELAHTAYAFDSTTIECCLSIFPWARAMHPDRGGIKLHTLLDIRGAIPTMIHFSESRLHDVNLLDALIPEPGAIYVMDRAYLDFERLYRLHCEGAFFVMRTKKNLRVRRRYSHPVADRTWIGCDQAVMLTRDVARTKYPCLLRRVRVRDPQSGVSIVLLTNHFALGATTLGALYRHRWQIEIFFKWIKQHLRIKAFFGTSPNAVKTQVWIAVAVYVLIAIVRKRLQLTASLYELLQIFSVTLFEQTPLECALRHRDLQLTESGDANQLILFAD</sequence>
<feature type="domain" description="Transposase IS4-like" evidence="5">
    <location>
        <begin position="122"/>
        <end position="334"/>
    </location>
</feature>
<evidence type="ECO:0000256" key="3">
    <source>
        <dbReference type="ARBA" id="ARBA00023125"/>
    </source>
</evidence>
<dbReference type="InterPro" id="IPR047952">
    <property type="entry name" value="Transpos_IS4"/>
</dbReference>
<proteinExistence type="inferred from homology"/>
<keyword evidence="8" id="KW-1185">Reference proteome</keyword>
<evidence type="ECO:0000256" key="2">
    <source>
        <dbReference type="ARBA" id="ARBA00022578"/>
    </source>
</evidence>
<dbReference type="EMBL" id="BSOB01000044">
    <property type="protein sequence ID" value="GLQ94316.1"/>
    <property type="molecule type" value="Genomic_DNA"/>
</dbReference>
<comment type="similarity">
    <text evidence="1">Belongs to the transposase 11 family.</text>
</comment>
<evidence type="ECO:0000313" key="8">
    <source>
        <dbReference type="Proteomes" id="UP001156670"/>
    </source>
</evidence>
<dbReference type="Pfam" id="PF14294">
    <property type="entry name" value="DUF4372"/>
    <property type="match status" value="1"/>
</dbReference>
<name>A0ABQ5XRD9_9GAMM</name>
<evidence type="ECO:0000259" key="6">
    <source>
        <dbReference type="Pfam" id="PF14294"/>
    </source>
</evidence>
<dbReference type="Gene3D" id="3.90.350.10">
    <property type="entry name" value="Transposase Inhibitor Protein From Tn5, Chain A, domain 1"/>
    <property type="match status" value="1"/>
</dbReference>
<protein>
    <submittedName>
        <fullName evidence="7">IS4 family transposase</fullName>
    </submittedName>
</protein>
<feature type="domain" description="DUF4372" evidence="6">
    <location>
        <begin position="6"/>
        <end position="76"/>
    </location>
</feature>
<dbReference type="InterPro" id="IPR002559">
    <property type="entry name" value="Transposase_11"/>
</dbReference>
<reference evidence="8" key="1">
    <citation type="journal article" date="2019" name="Int. J. Syst. Evol. Microbiol.">
        <title>The Global Catalogue of Microorganisms (GCM) 10K type strain sequencing project: providing services to taxonomists for standard genome sequencing and annotation.</title>
        <authorList>
            <consortium name="The Broad Institute Genomics Platform"/>
            <consortium name="The Broad Institute Genome Sequencing Center for Infectious Disease"/>
            <person name="Wu L."/>
            <person name="Ma J."/>
        </authorList>
    </citation>
    <scope>NUCLEOTIDE SEQUENCE [LARGE SCALE GENOMIC DNA]</scope>
    <source>
        <strain evidence="8">NBRC 111980</strain>
    </source>
</reference>
<comment type="caution">
    <text evidence="7">The sequence shown here is derived from an EMBL/GenBank/DDBJ whole genome shotgun (WGS) entry which is preliminary data.</text>
</comment>
<evidence type="ECO:0000256" key="1">
    <source>
        <dbReference type="ARBA" id="ARBA00010075"/>
    </source>
</evidence>
<dbReference type="PANTHER" id="PTHR33258">
    <property type="entry name" value="TRANSPOSASE INSL FOR INSERTION SEQUENCE ELEMENT IS186A-RELATED"/>
    <property type="match status" value="1"/>
</dbReference>
<keyword evidence="2" id="KW-0815">Transposition</keyword>
<dbReference type="Proteomes" id="UP001156670">
    <property type="component" value="Unassembled WGS sequence"/>
</dbReference>
<dbReference type="InterPro" id="IPR025399">
    <property type="entry name" value="DUF4372"/>
</dbReference>
<evidence type="ECO:0000256" key="4">
    <source>
        <dbReference type="ARBA" id="ARBA00023172"/>
    </source>
</evidence>
<dbReference type="RefSeq" id="WP_284322019.1">
    <property type="nucleotide sequence ID" value="NZ_BSOB01000044.1"/>
</dbReference>
<dbReference type="InterPro" id="IPR012337">
    <property type="entry name" value="RNaseH-like_sf"/>
</dbReference>
<keyword evidence="4" id="KW-0233">DNA recombination</keyword>
<evidence type="ECO:0000259" key="5">
    <source>
        <dbReference type="Pfam" id="PF01609"/>
    </source>
</evidence>
<accession>A0ABQ5XRD9</accession>
<dbReference type="SUPFAM" id="SSF53098">
    <property type="entry name" value="Ribonuclease H-like"/>
    <property type="match status" value="1"/>
</dbReference>
<keyword evidence="3" id="KW-0238">DNA-binding</keyword>
<dbReference type="Pfam" id="PF01609">
    <property type="entry name" value="DDE_Tnp_1"/>
    <property type="match status" value="1"/>
</dbReference>
<dbReference type="NCBIfam" id="NF033592">
    <property type="entry name" value="transpos_IS4_1"/>
    <property type="match status" value="1"/>
</dbReference>
<gene>
    <name evidence="7" type="ORF">GCM10007901_32680</name>
</gene>
<dbReference type="PANTHER" id="PTHR33258:SF1">
    <property type="entry name" value="TRANSPOSASE INSL FOR INSERTION SEQUENCE ELEMENT IS186A-RELATED"/>
    <property type="match status" value="1"/>
</dbReference>
<organism evidence="7 8">
    <name type="scientific">Dyella acidisoli</name>
    <dbReference type="NCBI Taxonomy" id="1867834"/>
    <lineage>
        <taxon>Bacteria</taxon>
        <taxon>Pseudomonadati</taxon>
        <taxon>Pseudomonadota</taxon>
        <taxon>Gammaproteobacteria</taxon>
        <taxon>Lysobacterales</taxon>
        <taxon>Rhodanobacteraceae</taxon>
        <taxon>Dyella</taxon>
    </lineage>
</organism>
<evidence type="ECO:0000313" key="7">
    <source>
        <dbReference type="EMBL" id="GLQ94316.1"/>
    </source>
</evidence>